<proteinExistence type="predicted"/>
<name>A0A1Y5NW59_9MYCO</name>
<evidence type="ECO:0000313" key="1">
    <source>
        <dbReference type="EMBL" id="SBS70697.1"/>
    </source>
</evidence>
<gene>
    <name evidence="1" type="ORF">MHPYR_10271</name>
</gene>
<accession>A0A1Y5NW59</accession>
<organism evidence="1">
    <name type="scientific">uncultured Mycobacterium sp</name>
    <dbReference type="NCBI Taxonomy" id="171292"/>
    <lineage>
        <taxon>Bacteria</taxon>
        <taxon>Bacillati</taxon>
        <taxon>Actinomycetota</taxon>
        <taxon>Actinomycetes</taxon>
        <taxon>Mycobacteriales</taxon>
        <taxon>Mycobacteriaceae</taxon>
        <taxon>Mycobacterium</taxon>
        <taxon>environmental samples</taxon>
    </lineage>
</organism>
<protein>
    <submittedName>
        <fullName evidence="1">Uncharacterized protein</fullName>
    </submittedName>
</protein>
<dbReference type="EMBL" id="FLQS01000001">
    <property type="protein sequence ID" value="SBS70697.1"/>
    <property type="molecule type" value="Genomic_DNA"/>
</dbReference>
<sequence>MKSYAAGGVAGRLVSRAVLDPTLRQTLAPPMFATAPEMPWPGRDR</sequence>
<dbReference type="AlphaFoldDB" id="A0A1Y5NW59"/>
<reference evidence="1" key="1">
    <citation type="submission" date="2016-03" db="EMBL/GenBank/DDBJ databases">
        <authorList>
            <person name="Ploux O."/>
        </authorList>
    </citation>
    <scope>NUCLEOTIDE SEQUENCE</scope>
    <source>
        <strain evidence="1">UC10</strain>
    </source>
</reference>